<dbReference type="InterPro" id="IPR027469">
    <property type="entry name" value="Cation_efflux_TMD_sf"/>
</dbReference>
<feature type="transmembrane region" description="Helical" evidence="7">
    <location>
        <begin position="110"/>
        <end position="131"/>
    </location>
</feature>
<feature type="transmembrane region" description="Helical" evidence="7">
    <location>
        <begin position="177"/>
        <end position="194"/>
    </location>
</feature>
<feature type="domain" description="Cation efflux protein transmembrane" evidence="8">
    <location>
        <begin position="11"/>
        <end position="202"/>
    </location>
</feature>
<dbReference type="PANTHER" id="PTHR43840">
    <property type="entry name" value="MITOCHONDRIAL METAL TRANSPORTER 1-RELATED"/>
    <property type="match status" value="1"/>
</dbReference>
<dbReference type="SUPFAM" id="SSF160240">
    <property type="entry name" value="Cation efflux protein cytoplasmic domain-like"/>
    <property type="match status" value="1"/>
</dbReference>
<comment type="subcellular location">
    <subcellularLocation>
        <location evidence="1">Membrane</location>
        <topology evidence="1">Multi-pass membrane protein</topology>
    </subcellularLocation>
</comment>
<feature type="transmembrane region" description="Helical" evidence="7">
    <location>
        <begin position="78"/>
        <end position="98"/>
    </location>
</feature>
<dbReference type="Proteomes" id="UP000682843">
    <property type="component" value="Chromosome"/>
</dbReference>
<keyword evidence="6 7" id="KW-0472">Membrane</keyword>
<evidence type="ECO:0000313" key="10">
    <source>
        <dbReference type="EMBL" id="QUS41736.1"/>
    </source>
</evidence>
<accession>A0ABX8AEM6</accession>
<evidence type="ECO:0000256" key="6">
    <source>
        <dbReference type="ARBA" id="ARBA00023136"/>
    </source>
</evidence>
<feature type="transmembrane region" description="Helical" evidence="7">
    <location>
        <begin position="152"/>
        <end position="171"/>
    </location>
</feature>
<keyword evidence="11" id="KW-1185">Reference proteome</keyword>
<keyword evidence="3" id="KW-0813">Transport</keyword>
<dbReference type="InterPro" id="IPR050291">
    <property type="entry name" value="CDF_Transporter"/>
</dbReference>
<evidence type="ECO:0000256" key="2">
    <source>
        <dbReference type="ARBA" id="ARBA00008114"/>
    </source>
</evidence>
<sequence>MTSVRSLAQGSIAVGLLVLGLKYVAYHLTGSVALLSDAIESIVNVVTALVAFLAISFSAKPADDEHPYGHHKAEYFSAVLEGVLIVLAAILILREAYFSYLEPRKLETPWLGLAANGAATVINAGWAWLLIKQGRARRSPALLADGRHLMTDVWSSVGVLGGVIVAAISGITILDPILAALVALNILWAGWGLMKESLSGLMDEAIEPAMLATIKQTISTHADGAIEAHDLRTRRAGSMTFIDFHLVVAGTTTVSAAHDICDNLEQAIRDKVGEALITIHVEPDDKAKHSGIVVL</sequence>
<dbReference type="InterPro" id="IPR058533">
    <property type="entry name" value="Cation_efflux_TM"/>
</dbReference>
<reference evidence="10 11" key="1">
    <citation type="submission" date="2019-02" db="EMBL/GenBank/DDBJ databases">
        <title>Emended description of the genus Rhodopseudomonas and description of Rhodopseudomonas albus sp. nov., a non-phototrophic, heavy-metal-tolerant bacterium isolated from garden soil.</title>
        <authorList>
            <person name="Bao Z."/>
            <person name="Cao W.W."/>
            <person name="Sato Y."/>
            <person name="Nishizawa T."/>
            <person name="Zhao J."/>
            <person name="Guo Y."/>
            <person name="Ohta H."/>
        </authorList>
    </citation>
    <scope>NUCLEOTIDE SEQUENCE [LARGE SCALE GENOMIC DNA]</scope>
    <source>
        <strain evidence="10 11">SK50-23</strain>
    </source>
</reference>
<dbReference type="InterPro" id="IPR002524">
    <property type="entry name" value="Cation_efflux"/>
</dbReference>
<protein>
    <submittedName>
        <fullName evidence="10">Cation transporter</fullName>
    </submittedName>
</protein>
<evidence type="ECO:0000256" key="7">
    <source>
        <dbReference type="SAM" id="Phobius"/>
    </source>
</evidence>
<evidence type="ECO:0000259" key="9">
    <source>
        <dbReference type="Pfam" id="PF16916"/>
    </source>
</evidence>
<dbReference type="Pfam" id="PF16916">
    <property type="entry name" value="ZT_dimer"/>
    <property type="match status" value="1"/>
</dbReference>
<dbReference type="InterPro" id="IPR027470">
    <property type="entry name" value="Cation_efflux_CTD"/>
</dbReference>
<dbReference type="Pfam" id="PF01545">
    <property type="entry name" value="Cation_efflux"/>
    <property type="match status" value="1"/>
</dbReference>
<evidence type="ECO:0000259" key="8">
    <source>
        <dbReference type="Pfam" id="PF01545"/>
    </source>
</evidence>
<name>A0ABX8AEM6_9BRAD</name>
<keyword evidence="5 7" id="KW-1133">Transmembrane helix</keyword>
<evidence type="ECO:0000256" key="1">
    <source>
        <dbReference type="ARBA" id="ARBA00004141"/>
    </source>
</evidence>
<feature type="transmembrane region" description="Helical" evidence="7">
    <location>
        <begin position="7"/>
        <end position="26"/>
    </location>
</feature>
<comment type="similarity">
    <text evidence="2">Belongs to the cation diffusion facilitator (CDF) transporter (TC 2.A.4) family.</text>
</comment>
<dbReference type="EMBL" id="CP036498">
    <property type="protein sequence ID" value="QUS41736.1"/>
    <property type="molecule type" value="Genomic_DNA"/>
</dbReference>
<evidence type="ECO:0000256" key="3">
    <source>
        <dbReference type="ARBA" id="ARBA00022448"/>
    </source>
</evidence>
<keyword evidence="4 7" id="KW-0812">Transmembrane</keyword>
<dbReference type="InterPro" id="IPR036837">
    <property type="entry name" value="Cation_efflux_CTD_sf"/>
</dbReference>
<feature type="transmembrane region" description="Helical" evidence="7">
    <location>
        <begin position="38"/>
        <end position="57"/>
    </location>
</feature>
<evidence type="ECO:0000256" key="5">
    <source>
        <dbReference type="ARBA" id="ARBA00022989"/>
    </source>
</evidence>
<dbReference type="Gene3D" id="1.20.1510.10">
    <property type="entry name" value="Cation efflux protein transmembrane domain"/>
    <property type="match status" value="1"/>
</dbReference>
<dbReference type="NCBIfam" id="TIGR01297">
    <property type="entry name" value="CDF"/>
    <property type="match status" value="1"/>
</dbReference>
<feature type="domain" description="Cation efflux protein cytoplasmic" evidence="9">
    <location>
        <begin position="210"/>
        <end position="283"/>
    </location>
</feature>
<evidence type="ECO:0000313" key="11">
    <source>
        <dbReference type="Proteomes" id="UP000682843"/>
    </source>
</evidence>
<dbReference type="Gene3D" id="3.30.70.1350">
    <property type="entry name" value="Cation efflux protein, cytoplasmic domain"/>
    <property type="match status" value="1"/>
</dbReference>
<gene>
    <name evidence="10" type="ORF">RPMA_24950</name>
</gene>
<organism evidence="10 11">
    <name type="scientific">Tardiphaga alba</name>
    <dbReference type="NCBI Taxonomy" id="340268"/>
    <lineage>
        <taxon>Bacteria</taxon>
        <taxon>Pseudomonadati</taxon>
        <taxon>Pseudomonadota</taxon>
        <taxon>Alphaproteobacteria</taxon>
        <taxon>Hyphomicrobiales</taxon>
        <taxon>Nitrobacteraceae</taxon>
        <taxon>Tardiphaga</taxon>
    </lineage>
</organism>
<dbReference type="SUPFAM" id="SSF161111">
    <property type="entry name" value="Cation efflux protein transmembrane domain-like"/>
    <property type="match status" value="1"/>
</dbReference>
<evidence type="ECO:0000256" key="4">
    <source>
        <dbReference type="ARBA" id="ARBA00022692"/>
    </source>
</evidence>
<dbReference type="RefSeq" id="WP_211910377.1">
    <property type="nucleotide sequence ID" value="NZ_CP036498.1"/>
</dbReference>
<proteinExistence type="inferred from homology"/>
<dbReference type="PANTHER" id="PTHR43840:SF15">
    <property type="entry name" value="MITOCHONDRIAL METAL TRANSPORTER 1-RELATED"/>
    <property type="match status" value="1"/>
</dbReference>